<keyword evidence="2" id="KW-0489">Methyltransferase</keyword>
<feature type="compositionally biased region" description="Acidic residues" evidence="17">
    <location>
        <begin position="78"/>
        <end position="87"/>
    </location>
</feature>
<evidence type="ECO:0000313" key="24">
    <source>
        <dbReference type="Proteomes" id="UP001295684"/>
    </source>
</evidence>
<feature type="region of interest" description="Disordered" evidence="17">
    <location>
        <begin position="23"/>
        <end position="303"/>
    </location>
</feature>
<evidence type="ECO:0000256" key="17">
    <source>
        <dbReference type="SAM" id="MobiDB-lite"/>
    </source>
</evidence>
<dbReference type="GO" id="GO:0008270">
    <property type="term" value="F:zinc ion binding"/>
    <property type="evidence" value="ECO:0007669"/>
    <property type="project" value="UniProtKB-KW"/>
</dbReference>
<feature type="region of interest" description="Disordered" evidence="17">
    <location>
        <begin position="1387"/>
        <end position="1416"/>
    </location>
</feature>
<evidence type="ECO:0000259" key="20">
    <source>
        <dbReference type="PROSITE" id="PS50280"/>
    </source>
</evidence>
<keyword evidence="12" id="KW-0804">Transcription</keyword>
<dbReference type="SUPFAM" id="SSF57903">
    <property type="entry name" value="FYVE/PHD zinc finger"/>
    <property type="match status" value="4"/>
</dbReference>
<dbReference type="InterPro" id="IPR003616">
    <property type="entry name" value="Post-SET_dom"/>
</dbReference>
<feature type="compositionally biased region" description="Basic and acidic residues" evidence="17">
    <location>
        <begin position="155"/>
        <end position="164"/>
    </location>
</feature>
<dbReference type="InterPro" id="IPR001841">
    <property type="entry name" value="Znf_RING"/>
</dbReference>
<feature type="compositionally biased region" description="Basic and acidic residues" evidence="17">
    <location>
        <begin position="237"/>
        <end position="248"/>
    </location>
</feature>
<evidence type="ECO:0000256" key="11">
    <source>
        <dbReference type="ARBA" id="ARBA00023117"/>
    </source>
</evidence>
<evidence type="ECO:0000259" key="19">
    <source>
        <dbReference type="PROSITE" id="PS50016"/>
    </source>
</evidence>
<keyword evidence="6" id="KW-0677">Repeat</keyword>
<evidence type="ECO:0000256" key="16">
    <source>
        <dbReference type="SAM" id="Coils"/>
    </source>
</evidence>
<keyword evidence="7 15" id="KW-0863">Zinc-finger</keyword>
<evidence type="ECO:0000259" key="18">
    <source>
        <dbReference type="PROSITE" id="PS50014"/>
    </source>
</evidence>
<dbReference type="PROSITE" id="PS50280">
    <property type="entry name" value="SET"/>
    <property type="match status" value="1"/>
</dbReference>
<feature type="domain" description="Bromo" evidence="18">
    <location>
        <begin position="890"/>
        <end position="940"/>
    </location>
</feature>
<protein>
    <submittedName>
        <fullName evidence="23">Uncharacterized protein</fullName>
    </submittedName>
</protein>
<dbReference type="GO" id="GO:0140938">
    <property type="term" value="F:histone H3 methyltransferase activity"/>
    <property type="evidence" value="ECO:0007669"/>
    <property type="project" value="UniProtKB-ARBA"/>
</dbReference>
<keyword evidence="16" id="KW-0175">Coiled coil</keyword>
<dbReference type="CDD" id="cd04369">
    <property type="entry name" value="Bromodomain"/>
    <property type="match status" value="1"/>
</dbReference>
<reference evidence="23" key="1">
    <citation type="submission" date="2023-07" db="EMBL/GenBank/DDBJ databases">
        <authorList>
            <consortium name="AG Swart"/>
            <person name="Singh M."/>
            <person name="Singh A."/>
            <person name="Seah K."/>
            <person name="Emmerich C."/>
        </authorList>
    </citation>
    <scope>NUCLEOTIDE SEQUENCE</scope>
    <source>
        <strain evidence="23">DP1</strain>
    </source>
</reference>
<keyword evidence="8" id="KW-0862">Zinc</keyword>
<dbReference type="Gene3D" id="3.30.40.10">
    <property type="entry name" value="Zinc/RING finger domain, C3HC4 (zinc finger)"/>
    <property type="match status" value="4"/>
</dbReference>
<dbReference type="CDD" id="cd10518">
    <property type="entry name" value="SET_SETD1-like"/>
    <property type="match status" value="1"/>
</dbReference>
<feature type="compositionally biased region" description="Basic and acidic residues" evidence="17">
    <location>
        <begin position="32"/>
        <end position="46"/>
    </location>
</feature>
<evidence type="ECO:0000256" key="3">
    <source>
        <dbReference type="ARBA" id="ARBA00022679"/>
    </source>
</evidence>
<dbReference type="PANTHER" id="PTHR45888:SF6">
    <property type="entry name" value="HL01030P-RELATED"/>
    <property type="match status" value="1"/>
</dbReference>
<keyword evidence="3" id="KW-0808">Transferase</keyword>
<dbReference type="SMART" id="SM00297">
    <property type="entry name" value="BROMO"/>
    <property type="match status" value="1"/>
</dbReference>
<dbReference type="InterPro" id="IPR001965">
    <property type="entry name" value="Znf_PHD"/>
</dbReference>
<dbReference type="SMART" id="SM00184">
    <property type="entry name" value="RING"/>
    <property type="match status" value="5"/>
</dbReference>
<dbReference type="Proteomes" id="UP001295684">
    <property type="component" value="Unassembled WGS sequence"/>
</dbReference>
<evidence type="ECO:0000259" key="22">
    <source>
        <dbReference type="PROSITE" id="PS51805"/>
    </source>
</evidence>
<keyword evidence="4" id="KW-0949">S-adenosyl-L-methionine</keyword>
<feature type="compositionally biased region" description="Acidic residues" evidence="17">
    <location>
        <begin position="110"/>
        <end position="120"/>
    </location>
</feature>
<dbReference type="GO" id="GO:0016279">
    <property type="term" value="F:protein-lysine N-methyltransferase activity"/>
    <property type="evidence" value="ECO:0007669"/>
    <property type="project" value="UniProtKB-ARBA"/>
</dbReference>
<feature type="domain" description="PHD-type" evidence="19">
    <location>
        <begin position="639"/>
        <end position="691"/>
    </location>
</feature>
<feature type="compositionally biased region" description="Basic and acidic residues" evidence="17">
    <location>
        <begin position="289"/>
        <end position="299"/>
    </location>
</feature>
<dbReference type="PROSITE" id="PS50016">
    <property type="entry name" value="ZF_PHD_2"/>
    <property type="match status" value="3"/>
</dbReference>
<organism evidence="23 24">
    <name type="scientific">Euplotes crassus</name>
    <dbReference type="NCBI Taxonomy" id="5936"/>
    <lineage>
        <taxon>Eukaryota</taxon>
        <taxon>Sar</taxon>
        <taxon>Alveolata</taxon>
        <taxon>Ciliophora</taxon>
        <taxon>Intramacronucleata</taxon>
        <taxon>Spirotrichea</taxon>
        <taxon>Hypotrichia</taxon>
        <taxon>Euplotida</taxon>
        <taxon>Euplotidae</taxon>
        <taxon>Moneuplotes</taxon>
    </lineage>
</organism>
<dbReference type="PROSITE" id="PS50014">
    <property type="entry name" value="BROMODOMAIN_2"/>
    <property type="match status" value="1"/>
</dbReference>
<dbReference type="InterPro" id="IPR001214">
    <property type="entry name" value="SET_dom"/>
</dbReference>
<accession>A0AAD2CXL2</accession>
<feature type="compositionally biased region" description="Basic residues" evidence="17">
    <location>
        <begin position="53"/>
        <end position="73"/>
    </location>
</feature>
<evidence type="ECO:0000256" key="5">
    <source>
        <dbReference type="ARBA" id="ARBA00022723"/>
    </source>
</evidence>
<gene>
    <name evidence="23" type="ORF">ECRASSUSDP1_LOCUS14609</name>
</gene>
<dbReference type="InterPro" id="IPR001487">
    <property type="entry name" value="Bromodomain"/>
</dbReference>
<keyword evidence="5" id="KW-0479">Metal-binding</keyword>
<feature type="coiled-coil region" evidence="16">
    <location>
        <begin position="1765"/>
        <end position="1800"/>
    </location>
</feature>
<keyword evidence="11 14" id="KW-0103">Bromodomain</keyword>
<keyword evidence="10" id="KW-0805">Transcription regulation</keyword>
<dbReference type="SMART" id="SM00249">
    <property type="entry name" value="PHD"/>
    <property type="match status" value="6"/>
</dbReference>
<comment type="caution">
    <text evidence="23">The sequence shown here is derived from an EMBL/GenBank/DDBJ whole genome shotgun (WGS) entry which is preliminary data.</text>
</comment>
<dbReference type="PROSITE" id="PS01359">
    <property type="entry name" value="ZF_PHD_1"/>
    <property type="match status" value="1"/>
</dbReference>
<dbReference type="InterPro" id="IPR019787">
    <property type="entry name" value="Znf_PHD-finger"/>
</dbReference>
<dbReference type="EMBL" id="CAMPGE010014605">
    <property type="protein sequence ID" value="CAI2373268.1"/>
    <property type="molecule type" value="Genomic_DNA"/>
</dbReference>
<dbReference type="InterPro" id="IPR036427">
    <property type="entry name" value="Bromodomain-like_sf"/>
</dbReference>
<dbReference type="Pfam" id="PF00439">
    <property type="entry name" value="Bromodomain"/>
    <property type="match status" value="1"/>
</dbReference>
<keyword evidence="13" id="KW-0539">Nucleus</keyword>
<feature type="domain" description="PHD-type" evidence="19">
    <location>
        <begin position="1163"/>
        <end position="1213"/>
    </location>
</feature>
<feature type="domain" description="Post-SET" evidence="21">
    <location>
        <begin position="2426"/>
        <end position="2442"/>
    </location>
</feature>
<dbReference type="PANTHER" id="PTHR45888">
    <property type="entry name" value="HL01030P-RELATED"/>
    <property type="match status" value="1"/>
</dbReference>
<comment type="subcellular location">
    <subcellularLocation>
        <location evidence="1">Nucleus</location>
    </subcellularLocation>
</comment>
<dbReference type="CDD" id="cd15506">
    <property type="entry name" value="PHD1_KMT2A_like"/>
    <property type="match status" value="1"/>
</dbReference>
<dbReference type="InterPro" id="IPR013083">
    <property type="entry name" value="Znf_RING/FYVE/PHD"/>
</dbReference>
<dbReference type="Pfam" id="PF00628">
    <property type="entry name" value="PHD"/>
    <property type="match status" value="3"/>
</dbReference>
<evidence type="ECO:0000256" key="8">
    <source>
        <dbReference type="ARBA" id="ARBA00022833"/>
    </source>
</evidence>
<evidence type="ECO:0000256" key="10">
    <source>
        <dbReference type="ARBA" id="ARBA00023015"/>
    </source>
</evidence>
<dbReference type="InterPro" id="IPR034732">
    <property type="entry name" value="EPHD"/>
</dbReference>
<evidence type="ECO:0000256" key="13">
    <source>
        <dbReference type="ARBA" id="ARBA00023242"/>
    </source>
</evidence>
<keyword evidence="9" id="KW-0156">Chromatin regulator</keyword>
<dbReference type="PROSITE" id="PS51805">
    <property type="entry name" value="EPHD"/>
    <property type="match status" value="1"/>
</dbReference>
<evidence type="ECO:0000256" key="14">
    <source>
        <dbReference type="PROSITE-ProRule" id="PRU00035"/>
    </source>
</evidence>
<dbReference type="Gene3D" id="2.170.270.10">
    <property type="entry name" value="SET domain"/>
    <property type="match status" value="1"/>
</dbReference>
<dbReference type="GO" id="GO:0032259">
    <property type="term" value="P:methylation"/>
    <property type="evidence" value="ECO:0007669"/>
    <property type="project" value="UniProtKB-KW"/>
</dbReference>
<dbReference type="SUPFAM" id="SSF47370">
    <property type="entry name" value="Bromodomain"/>
    <property type="match status" value="1"/>
</dbReference>
<dbReference type="InterPro" id="IPR019786">
    <property type="entry name" value="Zinc_finger_PHD-type_CS"/>
</dbReference>
<evidence type="ECO:0000256" key="12">
    <source>
        <dbReference type="ARBA" id="ARBA00023163"/>
    </source>
</evidence>
<evidence type="ECO:0000256" key="2">
    <source>
        <dbReference type="ARBA" id="ARBA00022603"/>
    </source>
</evidence>
<evidence type="ECO:0000259" key="21">
    <source>
        <dbReference type="PROSITE" id="PS50868"/>
    </source>
</evidence>
<dbReference type="SUPFAM" id="SSF82199">
    <property type="entry name" value="SET domain"/>
    <property type="match status" value="1"/>
</dbReference>
<evidence type="ECO:0000256" key="7">
    <source>
        <dbReference type="ARBA" id="ARBA00022771"/>
    </source>
</evidence>
<feature type="compositionally biased region" description="Basic and acidic residues" evidence="17">
    <location>
        <begin position="180"/>
        <end position="201"/>
    </location>
</feature>
<feature type="compositionally biased region" description="Basic residues" evidence="17">
    <location>
        <begin position="267"/>
        <end position="288"/>
    </location>
</feature>
<dbReference type="Pfam" id="PF13832">
    <property type="entry name" value="zf-HC5HC2H_2"/>
    <property type="match status" value="1"/>
</dbReference>
<evidence type="ECO:0000256" key="15">
    <source>
        <dbReference type="PROSITE-ProRule" id="PRU00146"/>
    </source>
</evidence>
<evidence type="ECO:0000313" key="23">
    <source>
        <dbReference type="EMBL" id="CAI2373268.1"/>
    </source>
</evidence>
<feature type="compositionally biased region" description="Basic and acidic residues" evidence="17">
    <location>
        <begin position="216"/>
        <end position="228"/>
    </location>
</feature>
<dbReference type="Gene3D" id="1.20.920.10">
    <property type="entry name" value="Bromodomain-like"/>
    <property type="match status" value="1"/>
</dbReference>
<dbReference type="Pfam" id="PF00856">
    <property type="entry name" value="SET"/>
    <property type="match status" value="1"/>
</dbReference>
<feature type="domain" description="SET" evidence="20">
    <location>
        <begin position="2303"/>
        <end position="2420"/>
    </location>
</feature>
<evidence type="ECO:0000256" key="1">
    <source>
        <dbReference type="ARBA" id="ARBA00004123"/>
    </source>
</evidence>
<dbReference type="InterPro" id="IPR011011">
    <property type="entry name" value="Znf_FYVE_PHD"/>
</dbReference>
<evidence type="ECO:0000256" key="4">
    <source>
        <dbReference type="ARBA" id="ARBA00022691"/>
    </source>
</evidence>
<dbReference type="SMART" id="SM00508">
    <property type="entry name" value="PostSET"/>
    <property type="match status" value="1"/>
</dbReference>
<dbReference type="SMART" id="SM00317">
    <property type="entry name" value="SET"/>
    <property type="match status" value="1"/>
</dbReference>
<feature type="domain" description="PHD-type" evidence="22">
    <location>
        <begin position="1837"/>
        <end position="1945"/>
    </location>
</feature>
<feature type="domain" description="PHD-type" evidence="19">
    <location>
        <begin position="1114"/>
        <end position="1166"/>
    </location>
</feature>
<proteinExistence type="predicted"/>
<keyword evidence="24" id="KW-1185">Reference proteome</keyword>
<evidence type="ECO:0000256" key="6">
    <source>
        <dbReference type="ARBA" id="ARBA00022737"/>
    </source>
</evidence>
<dbReference type="GO" id="GO:0005634">
    <property type="term" value="C:nucleus"/>
    <property type="evidence" value="ECO:0007669"/>
    <property type="project" value="UniProtKB-SubCell"/>
</dbReference>
<dbReference type="InterPro" id="IPR046341">
    <property type="entry name" value="SET_dom_sf"/>
</dbReference>
<dbReference type="PROSITE" id="PS50868">
    <property type="entry name" value="POST_SET"/>
    <property type="match status" value="1"/>
</dbReference>
<sequence>MSQNKNFLGISNKDYYDRIFRGMKVTRSASRKNADEEKLEEIKDFDVGENPSGKHKRKKQGSKRGRPARKKKSSKSESDDEPDEDSSSEPKNKLAKKRSDKGKDKRQSDSDEENSDEAASDSDGSFEKQSKTKKSPKTPGGRKENLSIKKKRDAKKSTDKKSDDESMEEEPSPTKRKRGRPSEKSKKSQKKSSSEGSKDHEMEDEVPVKVTPFIPKPKETKKETDRKGKVTSKKEKKIKDVEVEESKSAVKTRKRLDRGDTESQKSKGSKRHSEGRHHKAPDIKRRKTEKGEKSTNPEKKKPKRIEWQYGKYCPRENWVGKTVKVKFPAENQTKGAKFEVGTIKDFKTDENGYKNVFEVEFQSKKKKWVYLKESKMYVFGQVLQLRYSEDTSQIAVIKEAYGFSGSKKTAIPVPVIELIEAEYLTGEEAKSSSEETSEKIPIQYFFSEKAKKILPEHILEFSNFSEEEDKIIMKEWTKGEKIIAEIQDYHQRHLEWVQKYSCIELDSEESLKGYIGRVVRVFKDDQYLSKALILRVLNEENEGEIVYIRHLKNSKSKWVNLKETDSSKGGSLSFKLDQIKGMVTYDSLRNTIYPKTRMALPYVFTYNDERNRTLIEQEWQFGDPFFRSGVCSASTSKAEEPCKVCDQRIEMNSYLYCDSCERYFHSGCLEESLQNIPCREETWKCRKCSKCVNCVSSVLEVKDSHLATSRISGSSRSNPILTCRVCNVTTHLKCLPSEMQKAIPSTKPGKLVSWKCNRCSIFTCQKCSIKVSWRTRNNKCSRALGYCPECHKKKVRKEYCPICLQFWSYDKKESDYSMIECGGCKMWVHRICDYTLTEEEFANYENGLNGEYSCMLCRQNKRRRYLLKIIKIAEDKDKDRWFQEEYDKEDYRRIIKSPMYFSKMKEKIDQYLVNAELFKNDFILIFQNAFDYNKPKDRPYKEAEKIHEFISDLLKRKKEGLERRQMESIEEQEHQKWVRECIKKDPNFLETSEYIGSAMSERLKKRKAMRYVDEDQSSFSKEEYKSKAYSDTRRVSSRISHGQKSKNPEYDFTSDEEIEEFKKQTKFDLKKLGEYPYKAKHLLEKPEELEDLDIKQYYDNPVRCCFDDPSLAFSPLCFLCGAFGNEDEFLFCNLCGESFHLYCIKFKEEDRNKMQEYWKCLNCKYCEICSQADREKNLLYCDHCDKAFHTFCLKPQLSYVPNCGWKCNHCFKCLQCGTTDFFKNQAEEISEQNIDYSISKDFSLCLQCAIMDYNSNASDQKCITCQQKLKYVPEDVEIRECLSCLVKNKKFNKKACTRINCELYLKIHQISIRHKLISLICTNTLLPFLSKFGNLSNSLIKSFVNENKDFFEEDVVFLDWIHVLEMAVKFENEDTEAMPTRGPHRKALIASGSISPEKSKTPGKHEKSKKNHEKFKELSNKAKVKAEKRRRLFKKKQIEYISWNYPEIDEQQVRDFINQITIYDNVRRDTSFFDQLFNTTFMQTSEEGFDLDNYLMTKETISPVLLDRGVPIYLNTASSSLALYESYMKLIKPCAEINLQASDLVRCLLFDKEAKLEFRYDSPNLPGIHAKELFPSFHQRFGSWSSQIRPEVKSQMIVEEFQDCIGENLLKIEPIDTFWMTVPGFLLSASTKPAIEEEKDAEMEDIEECKIDTKKPTPEPLKSESEIQHKHWEVNIREKLNLKNYTRRYQGGKAKNKAKKVNTNLAAISNLQKVMSPADADKIMRDINLEKDFELDYPELLTKYEFPGVLRLKKKFMVWFCNHMHVKIQQKKRDLEEKRIQREERERLNRLREEEEYEAKARKDTSQVEIQKPKGTTNVEDIDIDDLDPLEDNPSKVLKCSFCQRSGQREKSGRLIPFRANQFVHTNCAIWTNDVFDNKDGHILNFYFSYKKARLTKCVICNELGASISCERGKCAAVYHFPCALKNGCYFTFLHKTIVYCTSCRALYRDKDKKMYGNFQEMIDYSRLFDTKRRLYIVKNKEFETDYNKKEKVEIDTWRPFFYDSFNRVGNCTILSLCENADALIKVIKGESFSLHNASTSVSSFLNNSHHHLRPYTSLRIYWKIANNTHIPDEELIQGSNICRDRSKSFYLCCNDQVSIVEKKDINLLRKNTSDTITQRLWGNHKMLSKLRLKEICRDDDEEMMPDLRALNGDKFWDLLTCFIKTSRPSFNFANIDFKLKTFTCEEKFPVNFWNTAQAETKNKLLSSVDSHWLLAQNYDKMDKSNFCSDLFLENVIKINHGKEKISSLFSKSQKVVQPRTKSSHHANLVTAAEGQEDLYGTVTDQRNLPMSMRYRKYTDHPSKVWVGPSKIHCQGLFAIEPYSQGDIVIEYVGEIIGNEEADRREIYYEKSGMSDCYLFRLSSDEIIDATYKGNAARFLNHSCDANCKAKIEVISGQKHILIFANRDISKGEELTYFYNFAVEAEKIECLCGAPNCLKRLN</sequence>
<name>A0AAD2CXL2_EUPCR</name>
<evidence type="ECO:0000256" key="9">
    <source>
        <dbReference type="ARBA" id="ARBA00022853"/>
    </source>
</evidence>